<keyword evidence="3" id="KW-1185">Reference proteome</keyword>
<name>A0AAF0CU75_9ENTE</name>
<accession>A0AAF0CU75</accession>
<dbReference type="EMBL" id="CP110232">
    <property type="protein sequence ID" value="WEG73068.1"/>
    <property type="molecule type" value="Genomic_DNA"/>
</dbReference>
<evidence type="ECO:0000313" key="2">
    <source>
        <dbReference type="EMBL" id="WEG73068.1"/>
    </source>
</evidence>
<dbReference type="Proteomes" id="UP001179647">
    <property type="component" value="Chromosome"/>
</dbReference>
<evidence type="ECO:0000259" key="1">
    <source>
        <dbReference type="SMART" id="SM00471"/>
    </source>
</evidence>
<organism evidence="2 3">
    <name type="scientific">Vagococcus intermedius</name>
    <dbReference type="NCBI Taxonomy" id="2991418"/>
    <lineage>
        <taxon>Bacteria</taxon>
        <taxon>Bacillati</taxon>
        <taxon>Bacillota</taxon>
        <taxon>Bacilli</taxon>
        <taxon>Lactobacillales</taxon>
        <taxon>Enterococcaceae</taxon>
        <taxon>Vagococcus</taxon>
    </lineage>
</organism>
<protein>
    <submittedName>
        <fullName evidence="2">HD domain-containing protein</fullName>
    </submittedName>
</protein>
<dbReference type="RefSeq" id="WP_275468870.1">
    <property type="nucleotide sequence ID" value="NZ_CP110232.1"/>
</dbReference>
<gene>
    <name evidence="2" type="ORF">OL234_08875</name>
</gene>
<dbReference type="GO" id="GO:0008893">
    <property type="term" value="F:guanosine-3',5'-bis(diphosphate) 3'-diphosphatase activity"/>
    <property type="evidence" value="ECO:0007669"/>
    <property type="project" value="TreeGrafter"/>
</dbReference>
<dbReference type="InterPro" id="IPR003607">
    <property type="entry name" value="HD/PDEase_dom"/>
</dbReference>
<sequence length="194" mass="22216">MTTALIKKARQFAFQQHKGQIRKGKLEPFSKHLEAVAEIVSQLTDDEELIAGAYLHDVVEDTPVTLEEIDVLFGKQVAKLVALESEAKESDVLPSKTWHKRKENQLQTLRGLKGSEQEVYYIALGDKLANSREMLRDYEEVGDKLWERFNNPNPQDHYWYYQSFADIIGAHPLLAKSAPYKELLATLTQLFPSK</sequence>
<dbReference type="SMART" id="SM00471">
    <property type="entry name" value="HDc"/>
    <property type="match status" value="1"/>
</dbReference>
<dbReference type="SUPFAM" id="SSF109604">
    <property type="entry name" value="HD-domain/PDEase-like"/>
    <property type="match status" value="1"/>
</dbReference>
<dbReference type="Gene3D" id="1.10.3210.10">
    <property type="entry name" value="Hypothetical protein af1432"/>
    <property type="match status" value="1"/>
</dbReference>
<reference evidence="2" key="1">
    <citation type="submission" date="2022-10" db="EMBL/GenBank/DDBJ databases">
        <title>Vagococcus sp. isolated from poultry meat.</title>
        <authorList>
            <person name="Johansson P."/>
            <person name="Bjorkroth J."/>
        </authorList>
    </citation>
    <scope>NUCLEOTIDE SEQUENCE</scope>
    <source>
        <strain evidence="2">STAA11</strain>
    </source>
</reference>
<proteinExistence type="predicted"/>
<dbReference type="CDD" id="cd00077">
    <property type="entry name" value="HDc"/>
    <property type="match status" value="1"/>
</dbReference>
<feature type="domain" description="HD/PDEase" evidence="1">
    <location>
        <begin position="25"/>
        <end position="140"/>
    </location>
</feature>
<dbReference type="AlphaFoldDB" id="A0AAF0CU75"/>
<dbReference type="PANTHER" id="PTHR46246">
    <property type="entry name" value="GUANOSINE-3',5'-BIS(DIPHOSPHATE) 3'-PYROPHOSPHOHYDROLASE MESH1"/>
    <property type="match status" value="1"/>
</dbReference>
<dbReference type="KEGG" id="vie:OL234_08875"/>
<dbReference type="InterPro" id="IPR052194">
    <property type="entry name" value="MESH1"/>
</dbReference>
<evidence type="ECO:0000313" key="3">
    <source>
        <dbReference type="Proteomes" id="UP001179647"/>
    </source>
</evidence>
<dbReference type="Pfam" id="PF13328">
    <property type="entry name" value="HD_4"/>
    <property type="match status" value="1"/>
</dbReference>
<dbReference type="PANTHER" id="PTHR46246:SF1">
    <property type="entry name" value="GUANOSINE-3',5'-BIS(DIPHOSPHATE) 3'-PYROPHOSPHOHYDROLASE MESH1"/>
    <property type="match status" value="1"/>
</dbReference>